<proteinExistence type="inferred from homology"/>
<evidence type="ECO:0000313" key="3">
    <source>
        <dbReference type="EMBL" id="SDP70095.1"/>
    </source>
</evidence>
<organism evidence="3 4">
    <name type="scientific">Actinokineospora alba</name>
    <dbReference type="NCBI Taxonomy" id="504798"/>
    <lineage>
        <taxon>Bacteria</taxon>
        <taxon>Bacillati</taxon>
        <taxon>Actinomycetota</taxon>
        <taxon>Actinomycetes</taxon>
        <taxon>Pseudonocardiales</taxon>
        <taxon>Pseudonocardiaceae</taxon>
        <taxon>Actinokineospora</taxon>
    </lineage>
</organism>
<dbReference type="PANTHER" id="PTHR46268:SF6">
    <property type="entry name" value="UNIVERSAL STRESS PROTEIN UP12"/>
    <property type="match status" value="1"/>
</dbReference>
<dbReference type="OrthoDB" id="4462150at2"/>
<dbReference type="PANTHER" id="PTHR46268">
    <property type="entry name" value="STRESS RESPONSE PROTEIN NHAX"/>
    <property type="match status" value="1"/>
</dbReference>
<dbReference type="CDD" id="cd00293">
    <property type="entry name" value="USP-like"/>
    <property type="match status" value="1"/>
</dbReference>
<evidence type="ECO:0000259" key="2">
    <source>
        <dbReference type="Pfam" id="PF00582"/>
    </source>
</evidence>
<protein>
    <submittedName>
        <fullName evidence="3">Nucleotide-binding universal stress protein, UspA family</fullName>
    </submittedName>
</protein>
<dbReference type="RefSeq" id="WP_091382256.1">
    <property type="nucleotide sequence ID" value="NZ_FNDV01000007.1"/>
</dbReference>
<dbReference type="InterPro" id="IPR014729">
    <property type="entry name" value="Rossmann-like_a/b/a_fold"/>
</dbReference>
<dbReference type="Proteomes" id="UP000199651">
    <property type="component" value="Unassembled WGS sequence"/>
</dbReference>
<gene>
    <name evidence="3" type="ORF">SAMN05192558_11293</name>
</gene>
<keyword evidence="4" id="KW-1185">Reference proteome</keyword>
<dbReference type="EMBL" id="FNJB01000012">
    <property type="protein sequence ID" value="SDP70095.1"/>
    <property type="molecule type" value="Genomic_DNA"/>
</dbReference>
<dbReference type="Gene3D" id="3.40.50.620">
    <property type="entry name" value="HUPs"/>
    <property type="match status" value="1"/>
</dbReference>
<dbReference type="STRING" id="504798.SAMN05421871_107311"/>
<sequence>MTALVVGVDHRDLSFKVLAVAADLATKLGTDLHVVHAIDLRDYPVDPDSADWEQHAEAALTELRGNIERALETHIGRWTYAVQVGEPVPTLKTAADEHDALMIVVGHHKHWTPVRVTRGSVGAGLSRTAHRPVLIVPEQPEN</sequence>
<dbReference type="SUPFAM" id="SSF52402">
    <property type="entry name" value="Adenine nucleotide alpha hydrolases-like"/>
    <property type="match status" value="1"/>
</dbReference>
<dbReference type="InterPro" id="IPR006016">
    <property type="entry name" value="UspA"/>
</dbReference>
<dbReference type="InterPro" id="IPR006015">
    <property type="entry name" value="Universal_stress_UspA"/>
</dbReference>
<evidence type="ECO:0000256" key="1">
    <source>
        <dbReference type="ARBA" id="ARBA00008791"/>
    </source>
</evidence>
<accession>A0A1H0UVL5</accession>
<feature type="domain" description="UspA" evidence="2">
    <location>
        <begin position="4"/>
        <end position="137"/>
    </location>
</feature>
<evidence type="ECO:0000313" key="4">
    <source>
        <dbReference type="Proteomes" id="UP000199651"/>
    </source>
</evidence>
<dbReference type="AlphaFoldDB" id="A0A1H0UVL5"/>
<comment type="similarity">
    <text evidence="1">Belongs to the universal stress protein A family.</text>
</comment>
<dbReference type="Pfam" id="PF00582">
    <property type="entry name" value="Usp"/>
    <property type="match status" value="1"/>
</dbReference>
<name>A0A1H0UVL5_9PSEU</name>
<reference evidence="4" key="1">
    <citation type="submission" date="2016-10" db="EMBL/GenBank/DDBJ databases">
        <authorList>
            <person name="Varghese N."/>
            <person name="Submissions S."/>
        </authorList>
    </citation>
    <scope>NUCLEOTIDE SEQUENCE [LARGE SCALE GENOMIC DNA]</scope>
    <source>
        <strain evidence="4">IBRC-M 10655</strain>
    </source>
</reference>
<dbReference type="PRINTS" id="PR01438">
    <property type="entry name" value="UNVRSLSTRESS"/>
</dbReference>